<proteinExistence type="predicted"/>
<accession>A0ABM6JHI5</accession>
<dbReference type="EMBL" id="CP020472">
    <property type="protein sequence ID" value="ARD21206.1"/>
    <property type="molecule type" value="Genomic_DNA"/>
</dbReference>
<sequence>MRKSQGIKSNLPDKICLVCQRPFSWRKKWQRDWPNVKYCSKRCAGERRSVIASLAKTLPANTLLVNTKLTKAELANKPLVKKETS</sequence>
<protein>
    <recommendedName>
        <fullName evidence="3">DUF2256 domain-containing protein</fullName>
    </recommendedName>
</protein>
<evidence type="ECO:0008006" key="3">
    <source>
        <dbReference type="Google" id="ProtNLM"/>
    </source>
</evidence>
<keyword evidence="2" id="KW-1185">Reference proteome</keyword>
<dbReference type="Proteomes" id="UP000191820">
    <property type="component" value="Chromosome"/>
</dbReference>
<dbReference type="Pfam" id="PF10013">
    <property type="entry name" value="DUF2256"/>
    <property type="match status" value="1"/>
</dbReference>
<organism evidence="1 2">
    <name type="scientific">Shewanella japonica</name>
    <dbReference type="NCBI Taxonomy" id="93973"/>
    <lineage>
        <taxon>Bacteria</taxon>
        <taxon>Pseudomonadati</taxon>
        <taxon>Pseudomonadota</taxon>
        <taxon>Gammaproteobacteria</taxon>
        <taxon>Alteromonadales</taxon>
        <taxon>Shewanellaceae</taxon>
        <taxon>Shewanella</taxon>
    </lineage>
</organism>
<dbReference type="PANTHER" id="PTHR37463:SF1">
    <property type="entry name" value="DUF2256 DOMAIN-CONTAINING PROTEIN"/>
    <property type="match status" value="1"/>
</dbReference>
<evidence type="ECO:0000313" key="1">
    <source>
        <dbReference type="EMBL" id="ARD21206.1"/>
    </source>
</evidence>
<gene>
    <name evidence="1" type="ORF">SJ2017_0875</name>
</gene>
<evidence type="ECO:0000313" key="2">
    <source>
        <dbReference type="Proteomes" id="UP000191820"/>
    </source>
</evidence>
<dbReference type="PANTHER" id="PTHR37463">
    <property type="entry name" value="GSL3115 PROTEIN"/>
    <property type="match status" value="1"/>
</dbReference>
<dbReference type="InterPro" id="IPR017136">
    <property type="entry name" value="UCP037205"/>
</dbReference>
<name>A0ABM6JHI5_9GAMM</name>
<reference evidence="1 2" key="1">
    <citation type="submission" date="2017-03" db="EMBL/GenBank/DDBJ databases">
        <title>Genome sequencing of Shewanella japonica KCTC 22435.</title>
        <authorList>
            <person name="Kim K.M."/>
        </authorList>
    </citation>
    <scope>NUCLEOTIDE SEQUENCE [LARGE SCALE GENOMIC DNA]</scope>
    <source>
        <strain evidence="1 2">KCTC 22435</strain>
    </source>
</reference>